<evidence type="ECO:0000256" key="4">
    <source>
        <dbReference type="ARBA" id="ARBA00023125"/>
    </source>
</evidence>
<proteinExistence type="predicted"/>
<keyword evidence="5" id="KW-0804">Transcription</keyword>
<sequence length="376" mass="42679">MDPEVQHRNRDLQVDIELEWRRRIYWGAMITDATQSLYLGRQMTMRPNEGRVPLVFLDKYEELEEWTPLIDQTQTSETNMLLLSYRPHPAYALSAFTALVKLALIASRITQTFYSIDCVRQAHGNLWSIKSDVEDDLKSWRASLPSHLRFDPVRGDDVPPPHQITPHTTYHVLNILLQRPFLDGGYLQEGISECNKKRNEESCADSALAIWRLVGAYRDAFTLRRAPFLLSYAVYSSVVVMLRRSKSEPERFKGPIAFFLTALSELQRGCNFGLRKPVSIIRDMLNELGEADTTYSQRHPASGRALASMMQMCASDLAPQEPLGDHQTPSAVGYPFTVFEPSPRGFLDLLGNQEQTITNDMLYGLFSQPLGDFAGG</sequence>
<evidence type="ECO:0000313" key="8">
    <source>
        <dbReference type="EMBL" id="KAK7705400.1"/>
    </source>
</evidence>
<dbReference type="PANTHER" id="PTHR31313">
    <property type="entry name" value="TY1 ENHANCER ACTIVATOR"/>
    <property type="match status" value="1"/>
</dbReference>
<dbReference type="Proteomes" id="UP001430848">
    <property type="component" value="Unassembled WGS sequence"/>
</dbReference>
<keyword evidence="6" id="KW-0539">Nucleus</keyword>
<keyword evidence="2" id="KW-0862">Zinc</keyword>
<comment type="caution">
    <text evidence="8">The sequence shown here is derived from an EMBL/GenBank/DDBJ whole genome shotgun (WGS) entry which is preliminary data.</text>
</comment>
<evidence type="ECO:0000256" key="1">
    <source>
        <dbReference type="ARBA" id="ARBA00022723"/>
    </source>
</evidence>
<keyword evidence="9" id="KW-1185">Reference proteome</keyword>
<evidence type="ECO:0000256" key="6">
    <source>
        <dbReference type="ARBA" id="ARBA00023242"/>
    </source>
</evidence>
<evidence type="ECO:0000259" key="7">
    <source>
        <dbReference type="Pfam" id="PF04082"/>
    </source>
</evidence>
<keyword evidence="1" id="KW-0479">Metal-binding</keyword>
<evidence type="ECO:0000256" key="2">
    <source>
        <dbReference type="ARBA" id="ARBA00022833"/>
    </source>
</evidence>
<evidence type="ECO:0000313" key="9">
    <source>
        <dbReference type="Proteomes" id="UP001430848"/>
    </source>
</evidence>
<keyword evidence="4" id="KW-0238">DNA-binding</keyword>
<dbReference type="InterPro" id="IPR007219">
    <property type="entry name" value="XnlR_reg_dom"/>
</dbReference>
<evidence type="ECO:0000256" key="3">
    <source>
        <dbReference type="ARBA" id="ARBA00023015"/>
    </source>
</evidence>
<gene>
    <name evidence="8" type="ORF">SLS63_014145</name>
</gene>
<keyword evidence="3" id="KW-0805">Transcription regulation</keyword>
<dbReference type="InterPro" id="IPR051615">
    <property type="entry name" value="Transcr_Regulatory_Elem"/>
</dbReference>
<dbReference type="EMBL" id="JAKNSF020000241">
    <property type="protein sequence ID" value="KAK7705400.1"/>
    <property type="molecule type" value="Genomic_DNA"/>
</dbReference>
<reference evidence="8 9" key="1">
    <citation type="submission" date="2024-02" db="EMBL/GenBank/DDBJ databases">
        <title>De novo assembly and annotation of 12 fungi associated with fruit tree decline syndrome in Ontario, Canada.</title>
        <authorList>
            <person name="Sulman M."/>
            <person name="Ellouze W."/>
            <person name="Ilyukhin E."/>
        </authorList>
    </citation>
    <scope>NUCLEOTIDE SEQUENCE [LARGE SCALE GENOMIC DNA]</scope>
    <source>
        <strain evidence="8 9">M169</strain>
    </source>
</reference>
<dbReference type="CDD" id="cd12148">
    <property type="entry name" value="fungal_TF_MHR"/>
    <property type="match status" value="1"/>
</dbReference>
<name>A0ABR1NL75_DIAER</name>
<protein>
    <recommendedName>
        <fullName evidence="7">Xylanolytic transcriptional activator regulatory domain-containing protein</fullName>
    </recommendedName>
</protein>
<dbReference type="PANTHER" id="PTHR31313:SF86">
    <property type="entry name" value="ZN(2)-C6 FUNGAL-TYPE DOMAIN-CONTAINING PROTEIN"/>
    <property type="match status" value="1"/>
</dbReference>
<dbReference type="Pfam" id="PF04082">
    <property type="entry name" value="Fungal_trans"/>
    <property type="match status" value="1"/>
</dbReference>
<evidence type="ECO:0000256" key="5">
    <source>
        <dbReference type="ARBA" id="ARBA00023163"/>
    </source>
</evidence>
<accession>A0ABR1NL75</accession>
<organism evidence="8 9">
    <name type="scientific">Diaporthe eres</name>
    <name type="common">Phomopsis oblonga</name>
    <dbReference type="NCBI Taxonomy" id="83184"/>
    <lineage>
        <taxon>Eukaryota</taxon>
        <taxon>Fungi</taxon>
        <taxon>Dikarya</taxon>
        <taxon>Ascomycota</taxon>
        <taxon>Pezizomycotina</taxon>
        <taxon>Sordariomycetes</taxon>
        <taxon>Sordariomycetidae</taxon>
        <taxon>Diaporthales</taxon>
        <taxon>Diaporthaceae</taxon>
        <taxon>Diaporthe</taxon>
        <taxon>Diaporthe eres species complex</taxon>
    </lineage>
</organism>
<feature type="domain" description="Xylanolytic transcriptional activator regulatory" evidence="7">
    <location>
        <begin position="13"/>
        <end position="117"/>
    </location>
</feature>